<proteinExistence type="predicted"/>
<dbReference type="EMBL" id="SMJU01000002">
    <property type="protein sequence ID" value="TDB67911.1"/>
    <property type="molecule type" value="Genomic_DNA"/>
</dbReference>
<name>A0A4R4KMZ6_9BACT</name>
<dbReference type="GO" id="GO:0030313">
    <property type="term" value="C:cell envelope"/>
    <property type="evidence" value="ECO:0007669"/>
    <property type="project" value="UniProtKB-SubCell"/>
</dbReference>
<dbReference type="SUPFAM" id="SSF48230">
    <property type="entry name" value="Chondroitin AC/alginate lyase"/>
    <property type="match status" value="1"/>
</dbReference>
<organism evidence="4 5">
    <name type="scientific">Arundinibacter roseus</name>
    <dbReference type="NCBI Taxonomy" id="2070510"/>
    <lineage>
        <taxon>Bacteria</taxon>
        <taxon>Pseudomonadati</taxon>
        <taxon>Bacteroidota</taxon>
        <taxon>Cytophagia</taxon>
        <taxon>Cytophagales</taxon>
        <taxon>Spirosomataceae</taxon>
        <taxon>Arundinibacter</taxon>
    </lineage>
</organism>
<gene>
    <name evidence="4" type="ORF">EZE20_03005</name>
</gene>
<reference evidence="4 5" key="1">
    <citation type="submission" date="2019-02" db="EMBL/GenBank/DDBJ databases">
        <title>Arundinibacter roseus gen. nov., sp. nov., a new member of the family Cytophagaceae.</title>
        <authorList>
            <person name="Szuroczki S."/>
            <person name="Khayer B."/>
            <person name="Sproer C."/>
            <person name="Toumi M."/>
            <person name="Szabo A."/>
            <person name="Felfoldi T."/>
            <person name="Schumann P."/>
            <person name="Toth E."/>
        </authorList>
    </citation>
    <scope>NUCLEOTIDE SEQUENCE [LARGE SCALE GENOMIC DNA]</scope>
    <source>
        <strain evidence="4 5">DMA-k-7a</strain>
    </source>
</reference>
<keyword evidence="5" id="KW-1185">Reference proteome</keyword>
<sequence length="643" mass="72183">MKKYSILLLLILFGSFAQAQITPRNILAQKYSLDQVKQSLTAREDYKPYPATAAEWRAAVPDSIIKKIIQTGEQRLSYVFEPISASVSLDYVRSGDRERHSGISFDKRNTLMELLLAESMEDKGRFTEAILNGIWSICEESFWGVPAHISGTGLPDVQNHRVDLFAAETAAVLGLADYFMGAKLDKINPLIRKRIYHETNQRLFTPMLTHGDDYGWNSQKNPVNNWNPWIMSNWMSATLLLEKDANRRAMMIHTSMVNMDRYLNSLGDDGGCDEGPSYWTAAGASVFDCLELLSAATKNKIAIYDHPLIQNMGAYFYKVHIDGNYFVNFADADPKLIPDGLLLYRFGKALGDERMVTMAKWAVGKFPERATAVTGFHRFRSIENLLTASKIGAPLPAYDKVPDAWLADIQVLTARDVDTDLFLATHGGHNAESHNHNDVGDFLLYSKGEPVIIDAGRGNYTARTFSAKRYELWFTQSNYHNLPIINGIGQKAGRTFEATDVRSSITNQAASLRMNIAKAYPPEAGLSTWNRTVTLNRAKNQVEISDEYSLTQAPQSLQQIFMTISEVDVSNPGLVRITTPGKQVFALRYDPKKWTASSDFPSTEGMEYRSFKTKWDSHPVQRIILTSKTLKAKDKVSFTIAGM</sequence>
<dbReference type="GO" id="GO:0016829">
    <property type="term" value="F:lyase activity"/>
    <property type="evidence" value="ECO:0007669"/>
    <property type="project" value="InterPro"/>
</dbReference>
<evidence type="ECO:0000313" key="5">
    <source>
        <dbReference type="Proteomes" id="UP000295706"/>
    </source>
</evidence>
<dbReference type="Gene3D" id="2.70.98.70">
    <property type="match status" value="1"/>
</dbReference>
<evidence type="ECO:0000313" key="4">
    <source>
        <dbReference type="EMBL" id="TDB67911.1"/>
    </source>
</evidence>
<dbReference type="OrthoDB" id="9793856at2"/>
<dbReference type="PANTHER" id="PTHR38045">
    <property type="entry name" value="CHROMOSOME 1, WHOLE GENOME SHOTGUN SEQUENCE"/>
    <property type="match status" value="1"/>
</dbReference>
<dbReference type="InterPro" id="IPR012480">
    <property type="entry name" value="Hepar_II_III_C"/>
</dbReference>
<evidence type="ECO:0000256" key="1">
    <source>
        <dbReference type="ARBA" id="ARBA00004196"/>
    </source>
</evidence>
<dbReference type="PANTHER" id="PTHR38045:SF1">
    <property type="entry name" value="HEPARINASE II_III-LIKE PROTEIN"/>
    <property type="match status" value="1"/>
</dbReference>
<dbReference type="AlphaFoldDB" id="A0A4R4KMZ6"/>
<dbReference type="Proteomes" id="UP000295706">
    <property type="component" value="Unassembled WGS sequence"/>
</dbReference>
<feature type="domain" description="Heparinase II/III-like C-terminal" evidence="3">
    <location>
        <begin position="422"/>
        <end position="555"/>
    </location>
</feature>
<evidence type="ECO:0000256" key="2">
    <source>
        <dbReference type="SAM" id="SignalP"/>
    </source>
</evidence>
<dbReference type="InterPro" id="IPR008929">
    <property type="entry name" value="Chondroitin_lyas"/>
</dbReference>
<accession>A0A4R4KMZ6</accession>
<feature type="chain" id="PRO_5020921861" description="Heparinase II/III-like C-terminal domain-containing protein" evidence="2">
    <location>
        <begin position="20"/>
        <end position="643"/>
    </location>
</feature>
<feature type="signal peptide" evidence="2">
    <location>
        <begin position="1"/>
        <end position="19"/>
    </location>
</feature>
<evidence type="ECO:0000259" key="3">
    <source>
        <dbReference type="Pfam" id="PF07940"/>
    </source>
</evidence>
<dbReference type="Gene3D" id="1.50.10.100">
    <property type="entry name" value="Chondroitin AC/alginate lyase"/>
    <property type="match status" value="1"/>
</dbReference>
<keyword evidence="2" id="KW-0732">Signal</keyword>
<comment type="subcellular location">
    <subcellularLocation>
        <location evidence="1">Cell envelope</location>
    </subcellularLocation>
</comment>
<protein>
    <recommendedName>
        <fullName evidence="3">Heparinase II/III-like C-terminal domain-containing protein</fullName>
    </recommendedName>
</protein>
<dbReference type="Pfam" id="PF07940">
    <property type="entry name" value="Hepar_II_III_C"/>
    <property type="match status" value="1"/>
</dbReference>
<dbReference type="RefSeq" id="WP_132114364.1">
    <property type="nucleotide sequence ID" value="NZ_SMJU01000002.1"/>
</dbReference>
<comment type="caution">
    <text evidence="4">The sequence shown here is derived from an EMBL/GenBank/DDBJ whole genome shotgun (WGS) entry which is preliminary data.</text>
</comment>